<dbReference type="SUPFAM" id="SSF51735">
    <property type="entry name" value="NAD(P)-binding Rossmann-fold domains"/>
    <property type="match status" value="1"/>
</dbReference>
<reference evidence="3" key="1">
    <citation type="journal article" date="2014" name="Int. J. Syst. Evol. Microbiol.">
        <title>Complete genome sequence of Corynebacterium casei LMG S-19264T (=DSM 44701T), isolated from a smear-ripened cheese.</title>
        <authorList>
            <consortium name="US DOE Joint Genome Institute (JGI-PGF)"/>
            <person name="Walter F."/>
            <person name="Albersmeier A."/>
            <person name="Kalinowski J."/>
            <person name="Ruckert C."/>
        </authorList>
    </citation>
    <scope>NUCLEOTIDE SEQUENCE</scope>
    <source>
        <strain evidence="3">CGMCC 1.12924</strain>
    </source>
</reference>
<reference evidence="3" key="2">
    <citation type="submission" date="2020-09" db="EMBL/GenBank/DDBJ databases">
        <authorList>
            <person name="Sun Q."/>
            <person name="Zhou Y."/>
        </authorList>
    </citation>
    <scope>NUCLEOTIDE SEQUENCE</scope>
    <source>
        <strain evidence="3">CGMCC 1.12924</strain>
    </source>
</reference>
<dbReference type="RefSeq" id="WP_188441464.1">
    <property type="nucleotide sequence ID" value="NZ_BMGK01000006.1"/>
</dbReference>
<dbReference type="Gene3D" id="3.40.50.720">
    <property type="entry name" value="NAD(P)-binding Rossmann-like Domain"/>
    <property type="match status" value="2"/>
</dbReference>
<organism evidence="3 4">
    <name type="scientific">Planktosalinus lacus</name>
    <dbReference type="NCBI Taxonomy" id="1526573"/>
    <lineage>
        <taxon>Bacteria</taxon>
        <taxon>Pseudomonadati</taxon>
        <taxon>Bacteroidota</taxon>
        <taxon>Flavobacteriia</taxon>
        <taxon>Flavobacteriales</taxon>
        <taxon>Flavobacteriaceae</taxon>
        <taxon>Planktosalinus</taxon>
    </lineage>
</organism>
<keyword evidence="2" id="KW-0560">Oxidoreductase</keyword>
<comment type="caution">
    <text evidence="3">The sequence shown here is derived from an EMBL/GenBank/DDBJ whole genome shotgun (WGS) entry which is preliminary data.</text>
</comment>
<proteinExistence type="inferred from homology"/>
<evidence type="ECO:0000256" key="1">
    <source>
        <dbReference type="ARBA" id="ARBA00006484"/>
    </source>
</evidence>
<comment type="similarity">
    <text evidence="1">Belongs to the short-chain dehydrogenases/reductases (SDR) family.</text>
</comment>
<dbReference type="EMBL" id="BMGK01000006">
    <property type="protein sequence ID" value="GGD93527.1"/>
    <property type="molecule type" value="Genomic_DNA"/>
</dbReference>
<evidence type="ECO:0000313" key="4">
    <source>
        <dbReference type="Proteomes" id="UP000652231"/>
    </source>
</evidence>
<evidence type="ECO:0000313" key="3">
    <source>
        <dbReference type="EMBL" id="GGD93527.1"/>
    </source>
</evidence>
<dbReference type="Pfam" id="PF13561">
    <property type="entry name" value="adh_short_C2"/>
    <property type="match status" value="1"/>
</dbReference>
<dbReference type="PANTHER" id="PTHR43477">
    <property type="entry name" value="DIHYDROANTICAPSIN 7-DEHYDROGENASE"/>
    <property type="match status" value="1"/>
</dbReference>
<dbReference type="GO" id="GO:0016491">
    <property type="term" value="F:oxidoreductase activity"/>
    <property type="evidence" value="ECO:0007669"/>
    <property type="project" value="UniProtKB-KW"/>
</dbReference>
<gene>
    <name evidence="3" type="ORF">GCM10011312_16640</name>
</gene>
<name>A0A8J2V9M8_9FLAO</name>
<dbReference type="InterPro" id="IPR036291">
    <property type="entry name" value="NAD(P)-bd_dom_sf"/>
</dbReference>
<dbReference type="Proteomes" id="UP000652231">
    <property type="component" value="Unassembled WGS sequence"/>
</dbReference>
<protein>
    <submittedName>
        <fullName evidence="3">Short-chain dehydrogenase</fullName>
    </submittedName>
</protein>
<dbReference type="PRINTS" id="PR00081">
    <property type="entry name" value="GDHRDH"/>
</dbReference>
<dbReference type="AlphaFoldDB" id="A0A8J2V9M8"/>
<evidence type="ECO:0000256" key="2">
    <source>
        <dbReference type="ARBA" id="ARBA00023002"/>
    </source>
</evidence>
<dbReference type="InterPro" id="IPR051122">
    <property type="entry name" value="SDR_DHRS6-like"/>
</dbReference>
<sequence>MEFKNNNYWAVILGGSSGLGLGTAQKLASSGMNLCIVHRDRKEQMAEIESCFNRLREIGINLLTFNSDALKESNRIDILKELNNHMGSEGSVRVLVHSIAKGNLKPMLGANGEVLNNADFHHTIDAMAISLYDWTQALISQGLFSKSARVISFTSEGNAKAWPYYAAVSAAKATLEAITRNMAVEFAPLGITSNCIQAGAVDTAALKAIPGSEKYASIALKKNPFKRLTTPADIGNVVYLLCKDEAAWINGTVLKADGGESLK</sequence>
<accession>A0A8J2V9M8</accession>
<dbReference type="InterPro" id="IPR002347">
    <property type="entry name" value="SDR_fam"/>
</dbReference>
<keyword evidence="4" id="KW-1185">Reference proteome</keyword>
<dbReference type="PANTHER" id="PTHR43477:SF1">
    <property type="entry name" value="DIHYDROANTICAPSIN 7-DEHYDROGENASE"/>
    <property type="match status" value="1"/>
</dbReference>